<proteinExistence type="predicted"/>
<dbReference type="Proteomes" id="UP000824089">
    <property type="component" value="Unassembled WGS sequence"/>
</dbReference>
<feature type="transmembrane region" description="Helical" evidence="1">
    <location>
        <begin position="67"/>
        <end position="87"/>
    </location>
</feature>
<evidence type="ECO:0000313" key="3">
    <source>
        <dbReference type="Proteomes" id="UP000824089"/>
    </source>
</evidence>
<evidence type="ECO:0000256" key="1">
    <source>
        <dbReference type="SAM" id="Phobius"/>
    </source>
</evidence>
<accession>A0A9D1L8U7</accession>
<sequence length="105" mass="12466">MIEFMNLFFPPMIAIYIYFRRKKEKIAFSLPLIVKYCIVTVLVFAFAKILSQIVNIFYPLAIPLDRAPYTLFAIVASVLLPFLIEFVQRYFRFEIKVESNENEEK</sequence>
<keyword evidence="1" id="KW-0472">Membrane</keyword>
<reference evidence="2" key="2">
    <citation type="journal article" date="2021" name="PeerJ">
        <title>Extensive microbial diversity within the chicken gut microbiome revealed by metagenomics and culture.</title>
        <authorList>
            <person name="Gilroy R."/>
            <person name="Ravi A."/>
            <person name="Getino M."/>
            <person name="Pursley I."/>
            <person name="Horton D.L."/>
            <person name="Alikhan N.F."/>
            <person name="Baker D."/>
            <person name="Gharbi K."/>
            <person name="Hall N."/>
            <person name="Watson M."/>
            <person name="Adriaenssens E.M."/>
            <person name="Foster-Nyarko E."/>
            <person name="Jarju S."/>
            <person name="Secka A."/>
            <person name="Antonio M."/>
            <person name="Oren A."/>
            <person name="Chaudhuri R.R."/>
            <person name="La Ragione R."/>
            <person name="Hildebrand F."/>
            <person name="Pallen M.J."/>
        </authorList>
    </citation>
    <scope>NUCLEOTIDE SEQUENCE</scope>
    <source>
        <strain evidence="2">CHK195-4489</strain>
    </source>
</reference>
<comment type="caution">
    <text evidence="2">The sequence shown here is derived from an EMBL/GenBank/DDBJ whole genome shotgun (WGS) entry which is preliminary data.</text>
</comment>
<dbReference type="EMBL" id="DVMM01000063">
    <property type="protein sequence ID" value="HIU29274.1"/>
    <property type="molecule type" value="Genomic_DNA"/>
</dbReference>
<evidence type="ECO:0000313" key="2">
    <source>
        <dbReference type="EMBL" id="HIU29274.1"/>
    </source>
</evidence>
<dbReference type="AlphaFoldDB" id="A0A9D1L8U7"/>
<keyword evidence="1" id="KW-1133">Transmembrane helix</keyword>
<organism evidence="2 3">
    <name type="scientific">Candidatus Egerieisoma faecipullorum</name>
    <dbReference type="NCBI Taxonomy" id="2840963"/>
    <lineage>
        <taxon>Bacteria</taxon>
        <taxon>Bacillati</taxon>
        <taxon>Bacillota</taxon>
        <taxon>Clostridia</taxon>
        <taxon>Eubacteriales</taxon>
        <taxon>Clostridiaceae</taxon>
        <taxon>Clostridiaceae incertae sedis</taxon>
        <taxon>Candidatus Egerieisoma</taxon>
    </lineage>
</organism>
<protein>
    <submittedName>
        <fullName evidence="2">Uncharacterized protein</fullName>
    </submittedName>
</protein>
<name>A0A9D1L8U7_9CLOT</name>
<reference evidence="2" key="1">
    <citation type="submission" date="2020-10" db="EMBL/GenBank/DDBJ databases">
        <authorList>
            <person name="Gilroy R."/>
        </authorList>
    </citation>
    <scope>NUCLEOTIDE SEQUENCE</scope>
    <source>
        <strain evidence="2">CHK195-4489</strain>
    </source>
</reference>
<keyword evidence="1" id="KW-0812">Transmembrane</keyword>
<gene>
    <name evidence="2" type="ORF">IAD50_03135</name>
</gene>
<feature type="transmembrane region" description="Helical" evidence="1">
    <location>
        <begin position="26"/>
        <end position="47"/>
    </location>
</feature>